<dbReference type="PANTHER" id="PTHR30446">
    <property type="entry name" value="RECOMBINATION PROTEIN RECR"/>
    <property type="match status" value="1"/>
</dbReference>
<gene>
    <name evidence="7 9" type="primary">recR</name>
    <name evidence="9" type="ORF">Mrose_00211</name>
</gene>
<dbReference type="NCBIfam" id="TIGR00615">
    <property type="entry name" value="recR"/>
    <property type="match status" value="1"/>
</dbReference>
<dbReference type="RefSeq" id="WP_119275582.1">
    <property type="nucleotide sequence ID" value="NZ_QWLA01000002.1"/>
</dbReference>
<evidence type="ECO:0000256" key="7">
    <source>
        <dbReference type="HAMAP-Rule" id="MF_00017"/>
    </source>
</evidence>
<dbReference type="InterPro" id="IPR000093">
    <property type="entry name" value="DNA_Rcmb_RecR"/>
</dbReference>
<dbReference type="Gene3D" id="6.10.250.240">
    <property type="match status" value="1"/>
</dbReference>
<dbReference type="HAMAP" id="MF_00017">
    <property type="entry name" value="RecR"/>
    <property type="match status" value="1"/>
</dbReference>
<proteinExistence type="inferred from homology"/>
<evidence type="ECO:0000256" key="2">
    <source>
        <dbReference type="ARBA" id="ARBA00022763"/>
    </source>
</evidence>
<evidence type="ECO:0000256" key="5">
    <source>
        <dbReference type="ARBA" id="ARBA00023172"/>
    </source>
</evidence>
<dbReference type="Gene3D" id="1.10.8.420">
    <property type="entry name" value="RecR Domain 1"/>
    <property type="match status" value="1"/>
</dbReference>
<keyword evidence="10" id="KW-1185">Reference proteome</keyword>
<dbReference type="GO" id="GO:0008270">
    <property type="term" value="F:zinc ion binding"/>
    <property type="evidence" value="ECO:0007669"/>
    <property type="project" value="UniProtKB-KW"/>
</dbReference>
<evidence type="ECO:0000259" key="8">
    <source>
        <dbReference type="PROSITE" id="PS50880"/>
    </source>
</evidence>
<dbReference type="EMBL" id="QWLA01000002">
    <property type="protein sequence ID" value="RIH89622.1"/>
    <property type="molecule type" value="Genomic_DNA"/>
</dbReference>
<dbReference type="InterPro" id="IPR034137">
    <property type="entry name" value="TOPRIM_RecR"/>
</dbReference>
<dbReference type="PROSITE" id="PS50880">
    <property type="entry name" value="TOPRIM"/>
    <property type="match status" value="1"/>
</dbReference>
<dbReference type="Pfam" id="PF13662">
    <property type="entry name" value="Toprim_4"/>
    <property type="match status" value="1"/>
</dbReference>
<organism evidence="9 10">
    <name type="scientific">Calidithermus roseus</name>
    <dbReference type="NCBI Taxonomy" id="1644118"/>
    <lineage>
        <taxon>Bacteria</taxon>
        <taxon>Thermotogati</taxon>
        <taxon>Deinococcota</taxon>
        <taxon>Deinococci</taxon>
        <taxon>Thermales</taxon>
        <taxon>Thermaceae</taxon>
        <taxon>Calidithermus</taxon>
    </lineage>
</organism>
<dbReference type="GO" id="GO:0003677">
    <property type="term" value="F:DNA binding"/>
    <property type="evidence" value="ECO:0007669"/>
    <property type="project" value="UniProtKB-UniRule"/>
</dbReference>
<dbReference type="AlphaFoldDB" id="A0A399F432"/>
<dbReference type="CDD" id="cd01025">
    <property type="entry name" value="TOPRIM_recR"/>
    <property type="match status" value="1"/>
</dbReference>
<evidence type="ECO:0000256" key="4">
    <source>
        <dbReference type="ARBA" id="ARBA00022833"/>
    </source>
</evidence>
<keyword evidence="1 7" id="KW-0479">Metal-binding</keyword>
<evidence type="ECO:0000256" key="1">
    <source>
        <dbReference type="ARBA" id="ARBA00022723"/>
    </source>
</evidence>
<dbReference type="InterPro" id="IPR015967">
    <property type="entry name" value="Rcmb_RecR_Znf"/>
</dbReference>
<name>A0A399F432_9DEIN</name>
<keyword evidence="4 7" id="KW-0862">Zinc</keyword>
<dbReference type="SMART" id="SM00493">
    <property type="entry name" value="TOPRIM"/>
    <property type="match status" value="1"/>
</dbReference>
<dbReference type="Proteomes" id="UP000265341">
    <property type="component" value="Unassembled WGS sequence"/>
</dbReference>
<dbReference type="OrthoDB" id="9802672at2"/>
<feature type="zinc finger region" description="C4-type" evidence="7">
    <location>
        <begin position="55"/>
        <end position="70"/>
    </location>
</feature>
<protein>
    <recommendedName>
        <fullName evidence="7">Recombination protein RecR</fullName>
    </recommendedName>
</protein>
<dbReference type="Pfam" id="PF21176">
    <property type="entry name" value="RecR_HhH"/>
    <property type="match status" value="1"/>
</dbReference>
<dbReference type="InterPro" id="IPR023627">
    <property type="entry name" value="Rcmb_RecR"/>
</dbReference>
<dbReference type="Pfam" id="PF02132">
    <property type="entry name" value="RecR_ZnF"/>
    <property type="match status" value="1"/>
</dbReference>
<dbReference type="GO" id="GO:0006281">
    <property type="term" value="P:DNA repair"/>
    <property type="evidence" value="ECO:0007669"/>
    <property type="project" value="UniProtKB-UniRule"/>
</dbReference>
<keyword evidence="5 7" id="KW-0233">DNA recombination</keyword>
<dbReference type="Gene3D" id="3.40.1360.10">
    <property type="match status" value="1"/>
</dbReference>
<feature type="domain" description="Toprim" evidence="8">
    <location>
        <begin position="78"/>
        <end position="180"/>
    </location>
</feature>
<evidence type="ECO:0000256" key="3">
    <source>
        <dbReference type="ARBA" id="ARBA00022771"/>
    </source>
</evidence>
<evidence type="ECO:0000313" key="9">
    <source>
        <dbReference type="EMBL" id="RIH89622.1"/>
    </source>
</evidence>
<reference evidence="9 10" key="1">
    <citation type="submission" date="2018-08" db="EMBL/GenBank/DDBJ databases">
        <title>Meiothermus roseus NBRC 110900 genome sequencing project.</title>
        <authorList>
            <person name="Da Costa M.S."/>
            <person name="Albuquerque L."/>
            <person name="Raposo P."/>
            <person name="Froufe H.J.C."/>
            <person name="Barroso C.S."/>
            <person name="Egas C."/>
        </authorList>
    </citation>
    <scope>NUCLEOTIDE SEQUENCE [LARGE SCALE GENOMIC DNA]</scope>
    <source>
        <strain evidence="9 10">NBRC 110900</strain>
    </source>
</reference>
<dbReference type="Gene3D" id="3.30.60.80">
    <property type="match status" value="1"/>
</dbReference>
<dbReference type="Pfam" id="PF21175">
    <property type="entry name" value="RecR_C"/>
    <property type="match status" value="1"/>
</dbReference>
<dbReference type="InterPro" id="IPR006171">
    <property type="entry name" value="TOPRIM_dom"/>
</dbReference>
<comment type="caution">
    <text evidence="9">The sequence shown here is derived from an EMBL/GenBank/DDBJ whole genome shotgun (WGS) entry which is preliminary data.</text>
</comment>
<dbReference type="PANTHER" id="PTHR30446:SF0">
    <property type="entry name" value="RECOMBINATION PROTEIN RECR"/>
    <property type="match status" value="1"/>
</dbReference>
<keyword evidence="2 7" id="KW-0227">DNA damage</keyword>
<sequence length="205" mass="22162">MRYPERLLKLIRALSGLPGVGPKSAQKLGLHLVQQQEVAKELLQALEAAQGLHTCPICGNLAEEELCPICADPERQRHIICVVEGINDLMALERSGEYSGLYHVLGGALNPLEGIGPEQLNLASFFKRLNPQNREALGAEIQEVILATSMTVEGEATAGYLAEQLAQRGIAATRLAYGLPVGGSLEYADEVTLARALENRRKLAE</sequence>
<dbReference type="PROSITE" id="PS01300">
    <property type="entry name" value="RECR"/>
    <property type="match status" value="1"/>
</dbReference>
<dbReference type="SUPFAM" id="SSF111304">
    <property type="entry name" value="Recombination protein RecR"/>
    <property type="match status" value="1"/>
</dbReference>
<comment type="similarity">
    <text evidence="7">Belongs to the RecR family.</text>
</comment>
<accession>A0A399F432</accession>
<keyword evidence="6 7" id="KW-0234">DNA repair</keyword>
<evidence type="ECO:0000256" key="6">
    <source>
        <dbReference type="ARBA" id="ARBA00023204"/>
    </source>
</evidence>
<comment type="function">
    <text evidence="7">May play a role in DNA repair. It seems to be involved in an RecBC-independent recombinational process of DNA repair. It may act with RecF and RecO.</text>
</comment>
<evidence type="ECO:0000313" key="10">
    <source>
        <dbReference type="Proteomes" id="UP000265341"/>
    </source>
</evidence>
<keyword evidence="3 7" id="KW-0863">Zinc-finger</keyword>
<dbReference type="GO" id="GO:0006310">
    <property type="term" value="P:DNA recombination"/>
    <property type="evidence" value="ECO:0007669"/>
    <property type="project" value="UniProtKB-UniRule"/>
</dbReference>